<dbReference type="PANTHER" id="PTHR38846:SF1">
    <property type="entry name" value="C3H1-TYPE DOMAIN-CONTAINING PROTEIN"/>
    <property type="match status" value="1"/>
</dbReference>
<dbReference type="EMBL" id="JAPWDS010000001">
    <property type="protein sequence ID" value="KAJ5519883.1"/>
    <property type="molecule type" value="Genomic_DNA"/>
</dbReference>
<accession>A0A9X0CBI7</accession>
<evidence type="ECO:0000313" key="1">
    <source>
        <dbReference type="EMBL" id="KAJ5519883.1"/>
    </source>
</evidence>
<gene>
    <name evidence="1" type="ORF">N7463_000336</name>
</gene>
<name>A0A9X0CBI7_9EURO</name>
<keyword evidence="2" id="KW-1185">Reference proteome</keyword>
<reference evidence="1" key="1">
    <citation type="submission" date="2022-12" db="EMBL/GenBank/DDBJ databases">
        <authorList>
            <person name="Petersen C."/>
        </authorList>
    </citation>
    <scope>NUCLEOTIDE SEQUENCE</scope>
    <source>
        <strain evidence="1">IBT 29495</strain>
    </source>
</reference>
<reference evidence="1" key="2">
    <citation type="journal article" date="2023" name="IMA Fungus">
        <title>Comparative genomic study of the Penicillium genus elucidates a diverse pangenome and 15 lateral gene transfer events.</title>
        <authorList>
            <person name="Petersen C."/>
            <person name="Sorensen T."/>
            <person name="Nielsen M.R."/>
            <person name="Sondergaard T.E."/>
            <person name="Sorensen J.L."/>
            <person name="Fitzpatrick D.A."/>
            <person name="Frisvad J.C."/>
            <person name="Nielsen K.L."/>
        </authorList>
    </citation>
    <scope>NUCLEOTIDE SEQUENCE</scope>
    <source>
        <strain evidence="1">IBT 29495</strain>
    </source>
</reference>
<dbReference type="PANTHER" id="PTHR38846">
    <property type="entry name" value="C3H1-TYPE DOMAIN-CONTAINING PROTEIN"/>
    <property type="match status" value="1"/>
</dbReference>
<dbReference type="OrthoDB" id="6105938at2759"/>
<evidence type="ECO:0000313" key="2">
    <source>
        <dbReference type="Proteomes" id="UP001149954"/>
    </source>
</evidence>
<proteinExistence type="predicted"/>
<organism evidence="1 2">
    <name type="scientific">Penicillium fimorum</name>
    <dbReference type="NCBI Taxonomy" id="1882269"/>
    <lineage>
        <taxon>Eukaryota</taxon>
        <taxon>Fungi</taxon>
        <taxon>Dikarya</taxon>
        <taxon>Ascomycota</taxon>
        <taxon>Pezizomycotina</taxon>
        <taxon>Eurotiomycetes</taxon>
        <taxon>Eurotiomycetidae</taxon>
        <taxon>Eurotiales</taxon>
        <taxon>Aspergillaceae</taxon>
        <taxon>Penicillium</taxon>
    </lineage>
</organism>
<sequence length="152" mass="17260">MENSNYFSRFPNFQPARSTSATTEFDRLASQRNWTQGSKKYRSERAKFLVSEFDAHFGTDATKLENWQALCVEVKVQSPTESITQCRKSKKALAKVHVNLVDLVDSRRTGKKLKRFPGPNALGDYTIRTGKIFPKSAAKKDGFLKALLRVIL</sequence>
<dbReference type="Proteomes" id="UP001149954">
    <property type="component" value="Unassembled WGS sequence"/>
</dbReference>
<comment type="caution">
    <text evidence="1">The sequence shown here is derived from an EMBL/GenBank/DDBJ whole genome shotgun (WGS) entry which is preliminary data.</text>
</comment>
<protein>
    <submittedName>
        <fullName evidence="1">Uncharacterized protein</fullName>
    </submittedName>
</protein>
<dbReference type="AlphaFoldDB" id="A0A9X0CBI7"/>